<dbReference type="EMBL" id="UGVL01000001">
    <property type="protein sequence ID" value="SUE34210.1"/>
    <property type="molecule type" value="Genomic_DNA"/>
</dbReference>
<proteinExistence type="predicted"/>
<sequence length="51" mass="5933">MVQDSSQTNIQIETVASQETQKKPRSLWWLWMIAGAALVGVGIWWFRKRTV</sequence>
<dbReference type="RefSeq" id="WP_156877446.1">
    <property type="nucleotide sequence ID" value="NZ_UGVL01000001.1"/>
</dbReference>
<gene>
    <name evidence="2" type="ORF">NCTC11190_01430</name>
</gene>
<organism evidence="2 3">
    <name type="scientific">Rikenella microfusus</name>
    <dbReference type="NCBI Taxonomy" id="28139"/>
    <lineage>
        <taxon>Bacteria</taxon>
        <taxon>Pseudomonadati</taxon>
        <taxon>Bacteroidota</taxon>
        <taxon>Bacteroidia</taxon>
        <taxon>Bacteroidales</taxon>
        <taxon>Rikenellaceae</taxon>
        <taxon>Rikenella</taxon>
    </lineage>
</organism>
<keyword evidence="1" id="KW-0472">Membrane</keyword>
<protein>
    <recommendedName>
        <fullName evidence="4">LPXTG cell wall anchor domain</fullName>
    </recommendedName>
</protein>
<evidence type="ECO:0008006" key="4">
    <source>
        <dbReference type="Google" id="ProtNLM"/>
    </source>
</evidence>
<dbReference type="STRING" id="880526.GCA_000427365_00131"/>
<accession>A0A379MTH7</accession>
<evidence type="ECO:0000313" key="3">
    <source>
        <dbReference type="Proteomes" id="UP000255233"/>
    </source>
</evidence>
<feature type="transmembrane region" description="Helical" evidence="1">
    <location>
        <begin position="28"/>
        <end position="46"/>
    </location>
</feature>
<name>A0A379MTH7_9BACT</name>
<dbReference type="AlphaFoldDB" id="A0A379MTH7"/>
<keyword evidence="3" id="KW-1185">Reference proteome</keyword>
<keyword evidence="1" id="KW-1133">Transmembrane helix</keyword>
<keyword evidence="1" id="KW-0812">Transmembrane</keyword>
<evidence type="ECO:0000256" key="1">
    <source>
        <dbReference type="SAM" id="Phobius"/>
    </source>
</evidence>
<dbReference type="Proteomes" id="UP000255233">
    <property type="component" value="Unassembled WGS sequence"/>
</dbReference>
<reference evidence="2 3" key="1">
    <citation type="submission" date="2018-06" db="EMBL/GenBank/DDBJ databases">
        <authorList>
            <consortium name="Pathogen Informatics"/>
            <person name="Doyle S."/>
        </authorList>
    </citation>
    <scope>NUCLEOTIDE SEQUENCE [LARGE SCALE GENOMIC DNA]</scope>
    <source>
        <strain evidence="2 3">NCTC11190</strain>
    </source>
</reference>
<evidence type="ECO:0000313" key="2">
    <source>
        <dbReference type="EMBL" id="SUE34210.1"/>
    </source>
</evidence>